<reference evidence="2 3" key="1">
    <citation type="submission" date="2021-01" db="EMBL/GenBank/DDBJ databases">
        <title>Whole genome shotgun sequence of Planotetraspora kaengkrachanensis NBRC 104272.</title>
        <authorList>
            <person name="Komaki H."/>
            <person name="Tamura T."/>
        </authorList>
    </citation>
    <scope>NUCLEOTIDE SEQUENCE [LARGE SCALE GENOMIC DNA]</scope>
    <source>
        <strain evidence="2 3">NBRC 104272</strain>
    </source>
</reference>
<dbReference type="AlphaFoldDB" id="A0A8J3PS69"/>
<dbReference type="Proteomes" id="UP000630097">
    <property type="component" value="Unassembled WGS sequence"/>
</dbReference>
<evidence type="ECO:0000313" key="3">
    <source>
        <dbReference type="Proteomes" id="UP000630097"/>
    </source>
</evidence>
<feature type="region of interest" description="Disordered" evidence="1">
    <location>
        <begin position="15"/>
        <end position="73"/>
    </location>
</feature>
<keyword evidence="3" id="KW-1185">Reference proteome</keyword>
<feature type="region of interest" description="Disordered" evidence="1">
    <location>
        <begin position="92"/>
        <end position="126"/>
    </location>
</feature>
<feature type="compositionally biased region" description="Basic and acidic residues" evidence="1">
    <location>
        <begin position="113"/>
        <end position="126"/>
    </location>
</feature>
<proteinExistence type="predicted"/>
<evidence type="ECO:0000313" key="2">
    <source>
        <dbReference type="EMBL" id="GIG80581.1"/>
    </source>
</evidence>
<evidence type="ECO:0000256" key="1">
    <source>
        <dbReference type="SAM" id="MobiDB-lite"/>
    </source>
</evidence>
<sequence>MQARLDVSLSLGTFHGQPVPKGHGRACDGGGGLLGSPGSMAGGMDIPPQPPHDPYACSNTIPEPGAPPPEASPCAASAWRLFQLSPDALVSRDVLSSGGPSTRPRQPSGVVLADRRERQREAAALP</sequence>
<gene>
    <name evidence="2" type="ORF">Pka01_37080</name>
</gene>
<comment type="caution">
    <text evidence="2">The sequence shown here is derived from an EMBL/GenBank/DDBJ whole genome shotgun (WGS) entry which is preliminary data.</text>
</comment>
<name>A0A8J3PS69_9ACTN</name>
<accession>A0A8J3PS69</accession>
<organism evidence="2 3">
    <name type="scientific">Planotetraspora kaengkrachanensis</name>
    <dbReference type="NCBI Taxonomy" id="575193"/>
    <lineage>
        <taxon>Bacteria</taxon>
        <taxon>Bacillati</taxon>
        <taxon>Actinomycetota</taxon>
        <taxon>Actinomycetes</taxon>
        <taxon>Streptosporangiales</taxon>
        <taxon>Streptosporangiaceae</taxon>
        <taxon>Planotetraspora</taxon>
    </lineage>
</organism>
<dbReference type="EMBL" id="BONV01000015">
    <property type="protein sequence ID" value="GIG80581.1"/>
    <property type="molecule type" value="Genomic_DNA"/>
</dbReference>
<protein>
    <submittedName>
        <fullName evidence="2">Uncharacterized protein</fullName>
    </submittedName>
</protein>